<keyword evidence="10" id="KW-1185">Reference proteome</keyword>
<evidence type="ECO:0000259" key="5">
    <source>
        <dbReference type="Pfam" id="PF00389"/>
    </source>
</evidence>
<dbReference type="GO" id="GO:0004617">
    <property type="term" value="F:phosphoglycerate dehydrogenase activity"/>
    <property type="evidence" value="ECO:0007669"/>
    <property type="project" value="UniProtKB-ARBA"/>
</dbReference>
<dbReference type="InterPro" id="IPR036291">
    <property type="entry name" value="NAD(P)-bd_dom_sf"/>
</dbReference>
<dbReference type="SUPFAM" id="SSF52283">
    <property type="entry name" value="Formate/glycerate dehydrogenase catalytic domain-like"/>
    <property type="match status" value="1"/>
</dbReference>
<dbReference type="GO" id="GO:0005829">
    <property type="term" value="C:cytosol"/>
    <property type="evidence" value="ECO:0007669"/>
    <property type="project" value="TreeGrafter"/>
</dbReference>
<dbReference type="Gene3D" id="3.40.50.720">
    <property type="entry name" value="NAD(P)-binding Rossmann-like Domain"/>
    <property type="match status" value="2"/>
</dbReference>
<sequence>MRAAVGGSREIYMKILIRVPFAQKKIDELRAYFDEIVLDPWTKTGERFYEDKMLETLLSVKPDALITELDRITEKVLTGYGGLAFIGDCRASPANVDIEACTRHKIPVICTPARNAQAVAEMLVGLLITYFRNIIPSVQWIKDGKWMTGTTPYYLWMGNELCGKKIGFVGFGAVGKSAAKILEAFGCDISFYDPYVDAAEQNYTKCDLDAIFANSDIVSIHLPVLDSTKGMIDARLFSEMKSNAVFVNTARSAVVDEKALKCVLREKKIRGAILDVLAQEPPGDEIPEFATFDNVLLTPHICGATYEVSDHQADIITERIIKWFRKEDLNRIVFNKSVLQKEG</sequence>
<dbReference type="GO" id="GO:0030267">
    <property type="term" value="F:glyoxylate reductase (NADPH) activity"/>
    <property type="evidence" value="ECO:0007669"/>
    <property type="project" value="TreeGrafter"/>
</dbReference>
<dbReference type="Pfam" id="PF00389">
    <property type="entry name" value="2-Hacid_dh"/>
    <property type="match status" value="1"/>
</dbReference>
<dbReference type="CDD" id="cd12171">
    <property type="entry name" value="2-Hacid_dh_10"/>
    <property type="match status" value="1"/>
</dbReference>
<dbReference type="GO" id="GO:0006564">
    <property type="term" value="P:L-serine biosynthetic process"/>
    <property type="evidence" value="ECO:0007669"/>
    <property type="project" value="UniProtKB-ARBA"/>
</dbReference>
<dbReference type="SUPFAM" id="SSF51735">
    <property type="entry name" value="NAD(P)-binding Rossmann-fold domains"/>
    <property type="match status" value="1"/>
</dbReference>
<evidence type="ECO:0000313" key="7">
    <source>
        <dbReference type="EMBL" id="ERF61118.1"/>
    </source>
</evidence>
<evidence type="ECO:0000313" key="10">
    <source>
        <dbReference type="Proteomes" id="UP000016646"/>
    </source>
</evidence>
<gene>
    <name evidence="7" type="primary">pdxB_1</name>
    <name evidence="8" type="ORF">HMPREF0860_0687</name>
    <name evidence="7" type="ORF">HMPREF1325_1657</name>
</gene>
<dbReference type="STRING" id="1125725.HMPREF1325_1657"/>
<name>U1FMQ2_TRESO</name>
<feature type="domain" description="D-isomer specific 2-hydroxyacid dehydrogenase NAD-binding" evidence="6">
    <location>
        <begin position="124"/>
        <end position="301"/>
    </location>
</feature>
<dbReference type="GO" id="GO:0051287">
    <property type="term" value="F:NAD binding"/>
    <property type="evidence" value="ECO:0007669"/>
    <property type="project" value="InterPro"/>
</dbReference>
<dbReference type="PANTHER" id="PTHR10996">
    <property type="entry name" value="2-HYDROXYACID DEHYDROGENASE-RELATED"/>
    <property type="match status" value="1"/>
</dbReference>
<dbReference type="GO" id="GO:0016618">
    <property type="term" value="F:hydroxypyruvate reductase [NAD(P)H] activity"/>
    <property type="evidence" value="ECO:0007669"/>
    <property type="project" value="TreeGrafter"/>
</dbReference>
<dbReference type="Proteomes" id="UP000016646">
    <property type="component" value="Unassembled WGS sequence"/>
</dbReference>
<accession>U1FMQ2</accession>
<keyword evidence="3" id="KW-0520">NAD</keyword>
<dbReference type="GO" id="GO:0047545">
    <property type="term" value="F:(S)-2-hydroxyglutarate dehydrogenase activity"/>
    <property type="evidence" value="ECO:0007669"/>
    <property type="project" value="UniProtKB-ARBA"/>
</dbReference>
<proteinExistence type="inferred from homology"/>
<evidence type="ECO:0000256" key="3">
    <source>
        <dbReference type="ARBA" id="ARBA00023027"/>
    </source>
</evidence>
<comment type="caution">
    <text evidence="7">The sequence shown here is derived from an EMBL/GenBank/DDBJ whole genome shotgun (WGS) entry which is preliminary data.</text>
</comment>
<dbReference type="FunFam" id="3.40.50.720:FF:000041">
    <property type="entry name" value="D-3-phosphoglycerate dehydrogenase"/>
    <property type="match status" value="1"/>
</dbReference>
<dbReference type="InterPro" id="IPR006140">
    <property type="entry name" value="D-isomer_DH_NAD-bd"/>
</dbReference>
<reference evidence="9 10" key="1">
    <citation type="submission" date="2013-08" db="EMBL/GenBank/DDBJ databases">
        <authorList>
            <person name="Durkin A.S."/>
            <person name="Haft D.R."/>
            <person name="McCorrison J."/>
            <person name="Torralba M."/>
            <person name="Gillis M."/>
            <person name="Haft D.H."/>
            <person name="Methe B."/>
            <person name="Sutton G."/>
            <person name="Nelson K.E."/>
        </authorList>
    </citation>
    <scope>NUCLEOTIDE SEQUENCE [LARGE SCALE GENOMIC DNA]</scope>
    <source>
        <strain evidence="8 10">ATCC 35536</strain>
        <strain evidence="7 9">VPI DR56BR1116</strain>
    </source>
</reference>
<organism evidence="7 9">
    <name type="scientific">Treponema socranskii subsp. socranskii VPI DR56BR1116 = ATCC 35536</name>
    <dbReference type="NCBI Taxonomy" id="1125725"/>
    <lineage>
        <taxon>Bacteria</taxon>
        <taxon>Pseudomonadati</taxon>
        <taxon>Spirochaetota</taxon>
        <taxon>Spirochaetia</taxon>
        <taxon>Spirochaetales</taxon>
        <taxon>Treponemataceae</taxon>
        <taxon>Treponema</taxon>
    </lineage>
</organism>
<dbReference type="Pfam" id="PF02826">
    <property type="entry name" value="2-Hacid_dh_C"/>
    <property type="match status" value="1"/>
</dbReference>
<dbReference type="eggNOG" id="COG0111">
    <property type="taxonomic scope" value="Bacteria"/>
</dbReference>
<dbReference type="EMBL" id="AVQI01000006">
    <property type="protein sequence ID" value="ERK04970.1"/>
    <property type="molecule type" value="Genomic_DNA"/>
</dbReference>
<evidence type="ECO:0000256" key="1">
    <source>
        <dbReference type="ARBA" id="ARBA00005854"/>
    </source>
</evidence>
<dbReference type="PATRIC" id="fig|1125725.3.peg.942"/>
<protein>
    <submittedName>
        <fullName evidence="7">4-phosphoerythronate dehydrogenase</fullName>
        <ecNumber evidence="7">1.1.1.290</ecNumber>
    </submittedName>
</protein>
<dbReference type="PANTHER" id="PTHR10996:SF178">
    <property type="entry name" value="2-HYDROXYACID DEHYDROGENASE YGL185C-RELATED"/>
    <property type="match status" value="1"/>
</dbReference>
<dbReference type="EMBL" id="AUZJ01000017">
    <property type="protein sequence ID" value="ERF61118.1"/>
    <property type="molecule type" value="Genomic_DNA"/>
</dbReference>
<dbReference type="AlphaFoldDB" id="U1FMQ2"/>
<dbReference type="InterPro" id="IPR029753">
    <property type="entry name" value="D-isomer_DH_CS"/>
</dbReference>
<evidence type="ECO:0000259" key="6">
    <source>
        <dbReference type="Pfam" id="PF02826"/>
    </source>
</evidence>
<dbReference type="PROSITE" id="PS00670">
    <property type="entry name" value="D_2_HYDROXYACID_DH_2"/>
    <property type="match status" value="1"/>
</dbReference>
<dbReference type="EC" id="1.1.1.290" evidence="7"/>
<evidence type="ECO:0000256" key="4">
    <source>
        <dbReference type="RuleBase" id="RU003719"/>
    </source>
</evidence>
<keyword evidence="2 4" id="KW-0560">Oxidoreductase</keyword>
<dbReference type="InterPro" id="IPR050223">
    <property type="entry name" value="D-isomer_2-hydroxyacid_DH"/>
</dbReference>
<evidence type="ECO:0000313" key="9">
    <source>
        <dbReference type="Proteomes" id="UP000016412"/>
    </source>
</evidence>
<comment type="similarity">
    <text evidence="1 4">Belongs to the D-isomer specific 2-hydroxyacid dehydrogenase family.</text>
</comment>
<dbReference type="Proteomes" id="UP000016412">
    <property type="component" value="Unassembled WGS sequence"/>
</dbReference>
<evidence type="ECO:0000313" key="8">
    <source>
        <dbReference type="EMBL" id="ERK04970.1"/>
    </source>
</evidence>
<dbReference type="GO" id="GO:0033711">
    <property type="term" value="F:4-phosphoerythronate dehydrogenase activity"/>
    <property type="evidence" value="ECO:0007669"/>
    <property type="project" value="UniProtKB-EC"/>
</dbReference>
<feature type="domain" description="D-isomer specific 2-hydroxyacid dehydrogenase catalytic" evidence="5">
    <location>
        <begin position="51"/>
        <end position="333"/>
    </location>
</feature>
<evidence type="ECO:0000256" key="2">
    <source>
        <dbReference type="ARBA" id="ARBA00023002"/>
    </source>
</evidence>
<dbReference type="InterPro" id="IPR006139">
    <property type="entry name" value="D-isomer_2_OHA_DH_cat_dom"/>
</dbReference>